<dbReference type="InterPro" id="IPR036895">
    <property type="entry name" value="Uracil-DNA_glycosylase-like_sf"/>
</dbReference>
<evidence type="ECO:0000313" key="14">
    <source>
        <dbReference type="Proteomes" id="UP000468766"/>
    </source>
</evidence>
<dbReference type="GO" id="GO:0097510">
    <property type="term" value="P:base-excision repair, AP site formation via deaminated base removal"/>
    <property type="evidence" value="ECO:0007669"/>
    <property type="project" value="TreeGrafter"/>
</dbReference>
<comment type="similarity">
    <text evidence="3 9 11">Belongs to the uracil-DNA glycosylase (UDG) superfamily. UNG family.</text>
</comment>
<evidence type="ECO:0000256" key="11">
    <source>
        <dbReference type="RuleBase" id="RU003780"/>
    </source>
</evidence>
<evidence type="ECO:0000256" key="7">
    <source>
        <dbReference type="ARBA" id="ARBA00022801"/>
    </source>
</evidence>
<dbReference type="SUPFAM" id="SSF52141">
    <property type="entry name" value="Uracil-DNA glycosylase-like"/>
    <property type="match status" value="1"/>
</dbReference>
<dbReference type="PANTHER" id="PTHR11264">
    <property type="entry name" value="URACIL-DNA GLYCOSYLASE"/>
    <property type="match status" value="1"/>
</dbReference>
<evidence type="ECO:0000256" key="2">
    <source>
        <dbReference type="ARBA" id="ARBA00002631"/>
    </source>
</evidence>
<dbReference type="GO" id="GO:0004844">
    <property type="term" value="F:uracil DNA N-glycosylase activity"/>
    <property type="evidence" value="ECO:0007669"/>
    <property type="project" value="UniProtKB-UniRule"/>
</dbReference>
<dbReference type="PANTHER" id="PTHR11264:SF0">
    <property type="entry name" value="URACIL-DNA GLYCOSYLASE"/>
    <property type="match status" value="1"/>
</dbReference>
<dbReference type="NCBIfam" id="TIGR00628">
    <property type="entry name" value="ung"/>
    <property type="match status" value="1"/>
</dbReference>
<dbReference type="EC" id="3.2.2.27" evidence="4 9"/>
<evidence type="ECO:0000256" key="5">
    <source>
        <dbReference type="ARBA" id="ARBA00018429"/>
    </source>
</evidence>
<dbReference type="InterPro" id="IPR005122">
    <property type="entry name" value="Uracil-DNA_glycosylase-like"/>
</dbReference>
<keyword evidence="7 9" id="KW-0378">Hydrolase</keyword>
<keyword evidence="9" id="KW-0963">Cytoplasm</keyword>
<dbReference type="RefSeq" id="WP_151618533.1">
    <property type="nucleotide sequence ID" value="NZ_WBXO01000002.1"/>
</dbReference>
<dbReference type="GO" id="GO:0005737">
    <property type="term" value="C:cytoplasm"/>
    <property type="evidence" value="ECO:0007669"/>
    <property type="project" value="UniProtKB-SubCell"/>
</dbReference>
<evidence type="ECO:0000313" key="13">
    <source>
        <dbReference type="EMBL" id="KAB2953655.1"/>
    </source>
</evidence>
<dbReference type="NCBIfam" id="NF003589">
    <property type="entry name" value="PRK05254.1-2"/>
    <property type="match status" value="1"/>
</dbReference>
<keyword evidence="13" id="KW-0326">Glycosidase</keyword>
<evidence type="ECO:0000256" key="6">
    <source>
        <dbReference type="ARBA" id="ARBA00022763"/>
    </source>
</evidence>
<dbReference type="Pfam" id="PF03167">
    <property type="entry name" value="UDG"/>
    <property type="match status" value="1"/>
</dbReference>
<comment type="caution">
    <text evidence="13">The sequence shown here is derived from an EMBL/GenBank/DDBJ whole genome shotgun (WGS) entry which is preliminary data.</text>
</comment>
<dbReference type="SMART" id="SM00987">
    <property type="entry name" value="UreE_C"/>
    <property type="match status" value="1"/>
</dbReference>
<protein>
    <recommendedName>
        <fullName evidence="5 9">Uracil-DNA glycosylase</fullName>
        <shortName evidence="9">UDG</shortName>
        <ecNumber evidence="4 9">3.2.2.27</ecNumber>
    </recommendedName>
</protein>
<dbReference type="Gene3D" id="3.40.470.10">
    <property type="entry name" value="Uracil-DNA glycosylase-like domain"/>
    <property type="match status" value="1"/>
</dbReference>
<dbReference type="InterPro" id="IPR002043">
    <property type="entry name" value="UDG_fam1"/>
</dbReference>
<comment type="subcellular location">
    <subcellularLocation>
        <location evidence="9">Cytoplasm</location>
    </subcellularLocation>
</comment>
<evidence type="ECO:0000256" key="3">
    <source>
        <dbReference type="ARBA" id="ARBA00008184"/>
    </source>
</evidence>
<name>A0A6I0ESS9_9FIRM</name>
<dbReference type="PROSITE" id="PS00130">
    <property type="entry name" value="U_DNA_GLYCOSYLASE"/>
    <property type="match status" value="1"/>
</dbReference>
<dbReference type="NCBIfam" id="NF003591">
    <property type="entry name" value="PRK05254.1-4"/>
    <property type="match status" value="1"/>
</dbReference>
<dbReference type="CDD" id="cd10027">
    <property type="entry name" value="UDG-F1-like"/>
    <property type="match status" value="1"/>
</dbReference>
<evidence type="ECO:0000256" key="9">
    <source>
        <dbReference type="HAMAP-Rule" id="MF_00148"/>
    </source>
</evidence>
<proteinExistence type="inferred from homology"/>
<evidence type="ECO:0000256" key="4">
    <source>
        <dbReference type="ARBA" id="ARBA00012030"/>
    </source>
</evidence>
<comment type="function">
    <text evidence="2 9 11">Excises uracil residues from the DNA which can arise as a result of misincorporation of dUMP residues by DNA polymerase or due to deamination of cytosine.</text>
</comment>
<keyword evidence="8 9" id="KW-0234">DNA repair</keyword>
<evidence type="ECO:0000256" key="8">
    <source>
        <dbReference type="ARBA" id="ARBA00023204"/>
    </source>
</evidence>
<dbReference type="HAMAP" id="MF_00148">
    <property type="entry name" value="UDG"/>
    <property type="match status" value="1"/>
</dbReference>
<sequence length="220" mass="25023">MTILKNDWATLLEEEFQKPYYIQLRQFLKKEYDTSTVYPDMYDIFNALHYTPYEETKVVILGQDPYHGPGQAHGLSFSVQPGVPLPPSLQNIYKELQSDMGCPVPPQGTLTRWAQQGVLLLNAVLTVRAGMANSHQGKGWEVFTDQIIRKLNAREKPLVFILWGKNAREKEALITAPQHLIIQSAHPSPLSAYRGFFGSRPFSRTNAFLRSQGMTEVSWI</sequence>
<dbReference type="Proteomes" id="UP000468766">
    <property type="component" value="Unassembled WGS sequence"/>
</dbReference>
<dbReference type="FunFam" id="3.40.470.10:FF:000001">
    <property type="entry name" value="Uracil-DNA glycosylase"/>
    <property type="match status" value="1"/>
</dbReference>
<keyword evidence="6 9" id="KW-0227">DNA damage</keyword>
<dbReference type="AlphaFoldDB" id="A0A6I0ESS9"/>
<dbReference type="NCBIfam" id="NF003592">
    <property type="entry name" value="PRK05254.1-5"/>
    <property type="match status" value="1"/>
</dbReference>
<dbReference type="NCBIfam" id="NF003588">
    <property type="entry name" value="PRK05254.1-1"/>
    <property type="match status" value="1"/>
</dbReference>
<reference evidence="13 14" key="1">
    <citation type="submission" date="2019-10" db="EMBL/GenBank/DDBJ databases">
        <title>Whole-genome sequence of the extremophile Heliorestis acidaminivorans DSM 24790.</title>
        <authorList>
            <person name="Kyndt J.A."/>
            <person name="Meyer T.E."/>
        </authorList>
    </citation>
    <scope>NUCLEOTIDE SEQUENCE [LARGE SCALE GENOMIC DNA]</scope>
    <source>
        <strain evidence="13 14">DSM 24790</strain>
    </source>
</reference>
<dbReference type="SMART" id="SM00986">
    <property type="entry name" value="UDG"/>
    <property type="match status" value="1"/>
</dbReference>
<evidence type="ECO:0000256" key="1">
    <source>
        <dbReference type="ARBA" id="ARBA00001400"/>
    </source>
</evidence>
<evidence type="ECO:0000256" key="10">
    <source>
        <dbReference type="PROSITE-ProRule" id="PRU10072"/>
    </source>
</evidence>
<accession>A0A6I0ESS9</accession>
<dbReference type="OrthoDB" id="9804372at2"/>
<gene>
    <name evidence="9" type="primary">ung</name>
    <name evidence="13" type="ORF">F9B85_03275</name>
</gene>
<organism evidence="13 14">
    <name type="scientific">Heliorestis acidaminivorans</name>
    <dbReference type="NCBI Taxonomy" id="553427"/>
    <lineage>
        <taxon>Bacteria</taxon>
        <taxon>Bacillati</taxon>
        <taxon>Bacillota</taxon>
        <taxon>Clostridia</taxon>
        <taxon>Eubacteriales</taxon>
        <taxon>Heliobacteriaceae</taxon>
        <taxon>Heliorestis</taxon>
    </lineage>
</organism>
<dbReference type="InterPro" id="IPR018085">
    <property type="entry name" value="Ura-DNA_Glyclase_AS"/>
</dbReference>
<feature type="active site" description="Proton acceptor" evidence="9 10">
    <location>
        <position position="64"/>
    </location>
</feature>
<evidence type="ECO:0000259" key="12">
    <source>
        <dbReference type="SMART" id="SM00986"/>
    </source>
</evidence>
<keyword evidence="14" id="KW-1185">Reference proteome</keyword>
<dbReference type="EMBL" id="WBXO01000002">
    <property type="protein sequence ID" value="KAB2953655.1"/>
    <property type="molecule type" value="Genomic_DNA"/>
</dbReference>
<comment type="catalytic activity">
    <reaction evidence="1 9 11">
        <text>Hydrolyzes single-stranded DNA or mismatched double-stranded DNA and polynucleotides, releasing free uracil.</text>
        <dbReference type="EC" id="3.2.2.27"/>
    </reaction>
</comment>
<feature type="domain" description="Uracil-DNA glycosylase-like" evidence="12">
    <location>
        <begin position="49"/>
        <end position="209"/>
    </location>
</feature>